<proteinExistence type="predicted"/>
<dbReference type="PROSITE" id="PS50932">
    <property type="entry name" value="HTH_LACI_2"/>
    <property type="match status" value="1"/>
</dbReference>
<dbReference type="GO" id="GO:0000976">
    <property type="term" value="F:transcription cis-regulatory region binding"/>
    <property type="evidence" value="ECO:0007669"/>
    <property type="project" value="TreeGrafter"/>
</dbReference>
<evidence type="ECO:0000313" key="6">
    <source>
        <dbReference type="Proteomes" id="UP000316747"/>
    </source>
</evidence>
<sequence>MDDASPTKVTLVDIARMAGVGVGTASRALSNAKNVAPATRARVLRVAEDHHYVVSPEASRLARGNTGRVALVVPHLSRWFFGSVVEGLDSVLRGADLDVLLYHVGGVSDRHDFFDKLPARRKVDAVVVVGFQVEEAERIRLETLGVQIVAAGGQTATYPSVHIDDHVASRQAVDHLIHLGHERIAMLEAIDPDQPHLPSTRSPAYYEALGQAGIDIDPTLVVTAPWGGEDGAASMGRLLGHPDPPTAVFAHSDEVALGAIRTLRRAGLEPGRDVSVVGIDDHPLAALSDLTTVRQDPAQQGVLAGQMLLGMLDGRTPAEKPMTVPTELVVRGSTAPPRPRRTR</sequence>
<keyword evidence="1" id="KW-0805">Transcription regulation</keyword>
<evidence type="ECO:0000259" key="4">
    <source>
        <dbReference type="PROSITE" id="PS50932"/>
    </source>
</evidence>
<evidence type="ECO:0000313" key="5">
    <source>
        <dbReference type="EMBL" id="TQM64926.1"/>
    </source>
</evidence>
<evidence type="ECO:0000256" key="2">
    <source>
        <dbReference type="ARBA" id="ARBA00023125"/>
    </source>
</evidence>
<reference evidence="5 6" key="1">
    <citation type="submission" date="2019-06" db="EMBL/GenBank/DDBJ databases">
        <title>Genome sequencing of plant associated microbes to promote plant fitness in Sorghum bicolor and Oryza sativa.</title>
        <authorList>
            <person name="Coleman-Derr D."/>
        </authorList>
    </citation>
    <scope>NUCLEOTIDE SEQUENCE [LARGE SCALE GENOMIC DNA]</scope>
    <source>
        <strain evidence="5 6">KV-663</strain>
    </source>
</reference>
<comment type="caution">
    <text evidence="5">The sequence shown here is derived from an EMBL/GenBank/DDBJ whole genome shotgun (WGS) entry which is preliminary data.</text>
</comment>
<dbReference type="InterPro" id="IPR000843">
    <property type="entry name" value="HTH_LacI"/>
</dbReference>
<organism evidence="5 6">
    <name type="scientific">Humibacillus xanthopallidus</name>
    <dbReference type="NCBI Taxonomy" id="412689"/>
    <lineage>
        <taxon>Bacteria</taxon>
        <taxon>Bacillati</taxon>
        <taxon>Actinomycetota</taxon>
        <taxon>Actinomycetes</taxon>
        <taxon>Micrococcales</taxon>
        <taxon>Intrasporangiaceae</taxon>
        <taxon>Humibacillus</taxon>
    </lineage>
</organism>
<dbReference type="PANTHER" id="PTHR30146">
    <property type="entry name" value="LACI-RELATED TRANSCRIPTIONAL REPRESSOR"/>
    <property type="match status" value="1"/>
</dbReference>
<dbReference type="Gene3D" id="1.10.260.40">
    <property type="entry name" value="lambda repressor-like DNA-binding domains"/>
    <property type="match status" value="1"/>
</dbReference>
<accession>A0A543I2V2</accession>
<evidence type="ECO:0000256" key="3">
    <source>
        <dbReference type="ARBA" id="ARBA00023163"/>
    </source>
</evidence>
<dbReference type="Gene3D" id="3.40.50.2300">
    <property type="match status" value="2"/>
</dbReference>
<protein>
    <submittedName>
        <fullName evidence="5">LacI family transcriptional regulator</fullName>
    </submittedName>
</protein>
<dbReference type="AlphaFoldDB" id="A0A543I2V2"/>
<dbReference type="RefSeq" id="WP_141842498.1">
    <property type="nucleotide sequence ID" value="NZ_VFPM01000001.1"/>
</dbReference>
<dbReference type="GO" id="GO:0003700">
    <property type="term" value="F:DNA-binding transcription factor activity"/>
    <property type="evidence" value="ECO:0007669"/>
    <property type="project" value="TreeGrafter"/>
</dbReference>
<name>A0A543I2V2_9MICO</name>
<evidence type="ECO:0000256" key="1">
    <source>
        <dbReference type="ARBA" id="ARBA00023015"/>
    </source>
</evidence>
<dbReference type="OrthoDB" id="3510266at2"/>
<dbReference type="PANTHER" id="PTHR30146:SF153">
    <property type="entry name" value="LACTOSE OPERON REPRESSOR"/>
    <property type="match status" value="1"/>
</dbReference>
<keyword evidence="2" id="KW-0238">DNA-binding</keyword>
<dbReference type="SMART" id="SM00354">
    <property type="entry name" value="HTH_LACI"/>
    <property type="match status" value="1"/>
</dbReference>
<dbReference type="Proteomes" id="UP000316747">
    <property type="component" value="Unassembled WGS sequence"/>
</dbReference>
<gene>
    <name evidence="5" type="ORF">FBY41_1308</name>
</gene>
<feature type="domain" description="HTH lacI-type" evidence="4">
    <location>
        <begin position="9"/>
        <end position="63"/>
    </location>
</feature>
<keyword evidence="6" id="KW-1185">Reference proteome</keyword>
<keyword evidence="3" id="KW-0804">Transcription</keyword>
<dbReference type="PROSITE" id="PS00356">
    <property type="entry name" value="HTH_LACI_1"/>
    <property type="match status" value="1"/>
</dbReference>
<dbReference type="Pfam" id="PF00356">
    <property type="entry name" value="LacI"/>
    <property type="match status" value="1"/>
</dbReference>
<dbReference type="InterPro" id="IPR046335">
    <property type="entry name" value="LacI/GalR-like_sensor"/>
</dbReference>
<dbReference type="CDD" id="cd06267">
    <property type="entry name" value="PBP1_LacI_sugar_binding-like"/>
    <property type="match status" value="1"/>
</dbReference>
<dbReference type="CDD" id="cd01392">
    <property type="entry name" value="HTH_LacI"/>
    <property type="match status" value="1"/>
</dbReference>
<dbReference type="Pfam" id="PF13377">
    <property type="entry name" value="Peripla_BP_3"/>
    <property type="match status" value="1"/>
</dbReference>
<dbReference type="EMBL" id="VFPM01000001">
    <property type="protein sequence ID" value="TQM64926.1"/>
    <property type="molecule type" value="Genomic_DNA"/>
</dbReference>
<dbReference type="InterPro" id="IPR028082">
    <property type="entry name" value="Peripla_BP_I"/>
</dbReference>
<dbReference type="InterPro" id="IPR010982">
    <property type="entry name" value="Lambda_DNA-bd_dom_sf"/>
</dbReference>
<dbReference type="SUPFAM" id="SSF53822">
    <property type="entry name" value="Periplasmic binding protein-like I"/>
    <property type="match status" value="1"/>
</dbReference>
<dbReference type="SUPFAM" id="SSF47413">
    <property type="entry name" value="lambda repressor-like DNA-binding domains"/>
    <property type="match status" value="1"/>
</dbReference>